<dbReference type="Proteomes" id="UP000815325">
    <property type="component" value="Unassembled WGS sequence"/>
</dbReference>
<evidence type="ECO:0000313" key="2">
    <source>
        <dbReference type="EMBL" id="KAF5842960.1"/>
    </source>
</evidence>
<keyword evidence="3" id="KW-1185">Reference proteome</keyword>
<protein>
    <recommendedName>
        <fullName evidence="4">Coenzyme Q-binding protein COQ10 START domain-containing protein</fullName>
    </recommendedName>
</protein>
<gene>
    <name evidence="2" type="ORF">DUNSADRAFT_3553</name>
</gene>
<dbReference type="EMBL" id="MU069451">
    <property type="protein sequence ID" value="KAF5842960.1"/>
    <property type="molecule type" value="Genomic_DNA"/>
</dbReference>
<dbReference type="Gene3D" id="3.30.530.20">
    <property type="match status" value="1"/>
</dbReference>
<dbReference type="PANTHER" id="PTHR33824">
    <property type="entry name" value="POLYKETIDE CYCLASE/DEHYDRASE AND LIPID TRANSPORT SUPERFAMILY PROTEIN"/>
    <property type="match status" value="1"/>
</dbReference>
<name>A0ABQ7H7Y4_DUNSA</name>
<evidence type="ECO:0000313" key="3">
    <source>
        <dbReference type="Proteomes" id="UP000815325"/>
    </source>
</evidence>
<dbReference type="PANTHER" id="PTHR33824:SF7">
    <property type="entry name" value="POLYKETIDE CYCLASE_DEHYDRASE AND LIPID TRANSPORT SUPERFAMILY PROTEIN"/>
    <property type="match status" value="1"/>
</dbReference>
<sequence length="469" mass="51236">MAASLHGLPCSLLPPPPHRGSQCRPPALIPSAASSSLHYIPARQASRQHARWHQTCPSSSPCLTQASKSGGQEVIQGYTPANYISYSDRQEHACRHMIRVNVQAPVSVCFDLWNDWVRLVDFLDLISQIGLDPDEPDMALFQCFYRWGRMPVMEIVFLARKSHVEEDKRIQFETVWGLPAQGEVEFIEDGPNSTTVLFRFEHQMPVLLVELKVGVLNMQTHLKGIFAENMEDFKQLAEMLAQEPGNAPPRRTAETRKASGASGAPQAMPPSDEQRPWAHKAQHEQQVQHEQQAQHEQQVQQQAQQQAQHEQQVSSSSNSEEGSAHQAQGAGSSRRGRASPTPSPSSQQPQEQQQYPSTQERNGEEGSRRRGRPRSRRPSATPPSLQGSSEQAQGGGVSEAGGLEGSSTKGGSEEGLGESINGAGGVRRRSKKTPARSSSPSAAAGQPIDSPPPASSKNKRKSRSATNSQ</sequence>
<comment type="caution">
    <text evidence="2">The sequence shown here is derived from an EMBL/GenBank/DDBJ whole genome shotgun (WGS) entry which is preliminary data.</text>
</comment>
<feature type="compositionally biased region" description="Basic and acidic residues" evidence="1">
    <location>
        <begin position="272"/>
        <end position="287"/>
    </location>
</feature>
<dbReference type="SUPFAM" id="SSF55961">
    <property type="entry name" value="Bet v1-like"/>
    <property type="match status" value="1"/>
</dbReference>
<feature type="compositionally biased region" description="Low complexity" evidence="1">
    <location>
        <begin position="344"/>
        <end position="360"/>
    </location>
</feature>
<feature type="compositionally biased region" description="Gly residues" evidence="1">
    <location>
        <begin position="393"/>
        <end position="404"/>
    </location>
</feature>
<proteinExistence type="predicted"/>
<organism evidence="2 3">
    <name type="scientific">Dunaliella salina</name>
    <name type="common">Green alga</name>
    <name type="synonym">Protococcus salinus</name>
    <dbReference type="NCBI Taxonomy" id="3046"/>
    <lineage>
        <taxon>Eukaryota</taxon>
        <taxon>Viridiplantae</taxon>
        <taxon>Chlorophyta</taxon>
        <taxon>core chlorophytes</taxon>
        <taxon>Chlorophyceae</taxon>
        <taxon>CS clade</taxon>
        <taxon>Chlamydomonadales</taxon>
        <taxon>Dunaliellaceae</taxon>
        <taxon>Dunaliella</taxon>
    </lineage>
</organism>
<feature type="region of interest" description="Disordered" evidence="1">
    <location>
        <begin position="243"/>
        <end position="469"/>
    </location>
</feature>
<feature type="compositionally biased region" description="Low complexity" evidence="1">
    <location>
        <begin position="288"/>
        <end position="321"/>
    </location>
</feature>
<reference evidence="2" key="1">
    <citation type="submission" date="2017-08" db="EMBL/GenBank/DDBJ databases">
        <authorList>
            <person name="Polle J.E."/>
            <person name="Barry K."/>
            <person name="Cushman J."/>
            <person name="Schmutz J."/>
            <person name="Tran D."/>
            <person name="Hathwaick L.T."/>
            <person name="Yim W.C."/>
            <person name="Jenkins J."/>
            <person name="Mckie-Krisberg Z.M."/>
            <person name="Prochnik S."/>
            <person name="Lindquist E."/>
            <person name="Dockter R.B."/>
            <person name="Adam C."/>
            <person name="Molina H."/>
            <person name="Bunkerborg J."/>
            <person name="Jin E."/>
            <person name="Buchheim M."/>
            <person name="Magnuson J."/>
        </authorList>
    </citation>
    <scope>NUCLEOTIDE SEQUENCE</scope>
    <source>
        <strain evidence="2">CCAP 19/18</strain>
    </source>
</reference>
<evidence type="ECO:0000256" key="1">
    <source>
        <dbReference type="SAM" id="MobiDB-lite"/>
    </source>
</evidence>
<dbReference type="InterPro" id="IPR023393">
    <property type="entry name" value="START-like_dom_sf"/>
</dbReference>
<evidence type="ECO:0008006" key="4">
    <source>
        <dbReference type="Google" id="ProtNLM"/>
    </source>
</evidence>
<feature type="compositionally biased region" description="Low complexity" evidence="1">
    <location>
        <begin position="435"/>
        <end position="444"/>
    </location>
</feature>
<dbReference type="InterPro" id="IPR047137">
    <property type="entry name" value="ORF3"/>
</dbReference>
<accession>A0ABQ7H7Y4</accession>